<sequence>RSTEGVPDLEVEDSDGSAAI</sequence>
<dbReference type="EMBL" id="LXQA010998231">
    <property type="protein sequence ID" value="MCI80544.1"/>
    <property type="molecule type" value="Genomic_DNA"/>
</dbReference>
<reference evidence="2 3" key="1">
    <citation type="journal article" date="2018" name="Front. Plant Sci.">
        <title>Red Clover (Trifolium pratense) and Zigzag Clover (T. medium) - A Picture of Genomic Similarities and Differences.</title>
        <authorList>
            <person name="Dluhosova J."/>
            <person name="Istvanek J."/>
            <person name="Nedelnik J."/>
            <person name="Repkova J."/>
        </authorList>
    </citation>
    <scope>NUCLEOTIDE SEQUENCE [LARGE SCALE GENOMIC DNA]</scope>
    <source>
        <strain evidence="3">cv. 10/8</strain>
        <tissue evidence="2">Leaf</tissue>
    </source>
</reference>
<evidence type="ECO:0000313" key="2">
    <source>
        <dbReference type="EMBL" id="MCI80544.1"/>
    </source>
</evidence>
<feature type="compositionally biased region" description="Acidic residues" evidence="1">
    <location>
        <begin position="7"/>
        <end position="20"/>
    </location>
</feature>
<name>A0A392UWY0_9FABA</name>
<dbReference type="Proteomes" id="UP000265520">
    <property type="component" value="Unassembled WGS sequence"/>
</dbReference>
<organism evidence="2 3">
    <name type="scientific">Trifolium medium</name>
    <dbReference type="NCBI Taxonomy" id="97028"/>
    <lineage>
        <taxon>Eukaryota</taxon>
        <taxon>Viridiplantae</taxon>
        <taxon>Streptophyta</taxon>
        <taxon>Embryophyta</taxon>
        <taxon>Tracheophyta</taxon>
        <taxon>Spermatophyta</taxon>
        <taxon>Magnoliopsida</taxon>
        <taxon>eudicotyledons</taxon>
        <taxon>Gunneridae</taxon>
        <taxon>Pentapetalae</taxon>
        <taxon>rosids</taxon>
        <taxon>fabids</taxon>
        <taxon>Fabales</taxon>
        <taxon>Fabaceae</taxon>
        <taxon>Papilionoideae</taxon>
        <taxon>50 kb inversion clade</taxon>
        <taxon>NPAAA clade</taxon>
        <taxon>Hologalegina</taxon>
        <taxon>IRL clade</taxon>
        <taxon>Trifolieae</taxon>
        <taxon>Trifolium</taxon>
    </lineage>
</organism>
<evidence type="ECO:0000256" key="1">
    <source>
        <dbReference type="SAM" id="MobiDB-lite"/>
    </source>
</evidence>
<proteinExistence type="predicted"/>
<feature type="non-terminal residue" evidence="2">
    <location>
        <position position="1"/>
    </location>
</feature>
<evidence type="ECO:0000313" key="3">
    <source>
        <dbReference type="Proteomes" id="UP000265520"/>
    </source>
</evidence>
<comment type="caution">
    <text evidence="2">The sequence shown here is derived from an EMBL/GenBank/DDBJ whole genome shotgun (WGS) entry which is preliminary data.</text>
</comment>
<protein>
    <submittedName>
        <fullName evidence="2">Uncharacterized protein</fullName>
    </submittedName>
</protein>
<accession>A0A392UWY0</accession>
<keyword evidence="3" id="KW-1185">Reference proteome</keyword>
<dbReference type="AlphaFoldDB" id="A0A392UWY0"/>
<feature type="region of interest" description="Disordered" evidence="1">
    <location>
        <begin position="1"/>
        <end position="20"/>
    </location>
</feature>